<dbReference type="STRING" id="52.CMC5_076110"/>
<keyword evidence="1" id="KW-0732">Signal</keyword>
<keyword evidence="3" id="KW-1185">Reference proteome</keyword>
<evidence type="ECO:0000256" key="1">
    <source>
        <dbReference type="SAM" id="SignalP"/>
    </source>
</evidence>
<dbReference type="Proteomes" id="UP000067626">
    <property type="component" value="Chromosome"/>
</dbReference>
<dbReference type="RefSeq" id="WP_245678081.1">
    <property type="nucleotide sequence ID" value="NZ_CP012159.1"/>
</dbReference>
<accession>A0A0K1ERC9</accession>
<feature type="chain" id="PRO_5005459866" evidence="1">
    <location>
        <begin position="26"/>
        <end position="683"/>
    </location>
</feature>
<reference evidence="2 3" key="1">
    <citation type="submission" date="2015-07" db="EMBL/GenBank/DDBJ databases">
        <title>Genome analysis of myxobacterium Chondromyces crocatus Cm c5 reveals a high potential for natural compound synthesis and the genetic basis for the loss of fruiting body formation.</title>
        <authorList>
            <person name="Zaburannyi N."/>
            <person name="Bunk B."/>
            <person name="Maier J."/>
            <person name="Overmann J."/>
            <person name="Mueller R."/>
        </authorList>
    </citation>
    <scope>NUCLEOTIDE SEQUENCE [LARGE SCALE GENOMIC DNA]</scope>
    <source>
        <strain evidence="2 3">Cm c5</strain>
    </source>
</reference>
<protein>
    <submittedName>
        <fullName evidence="2">Uncharacterized protein</fullName>
    </submittedName>
</protein>
<evidence type="ECO:0000313" key="3">
    <source>
        <dbReference type="Proteomes" id="UP000067626"/>
    </source>
</evidence>
<evidence type="ECO:0000313" key="2">
    <source>
        <dbReference type="EMBL" id="AKT43379.1"/>
    </source>
</evidence>
<dbReference type="EMBL" id="CP012159">
    <property type="protein sequence ID" value="AKT43379.1"/>
    <property type="molecule type" value="Genomic_DNA"/>
</dbReference>
<proteinExistence type="predicted"/>
<feature type="signal peptide" evidence="1">
    <location>
        <begin position="1"/>
        <end position="25"/>
    </location>
</feature>
<dbReference type="KEGG" id="ccro:CMC5_076110"/>
<organism evidence="2 3">
    <name type="scientific">Chondromyces crocatus</name>
    <dbReference type="NCBI Taxonomy" id="52"/>
    <lineage>
        <taxon>Bacteria</taxon>
        <taxon>Pseudomonadati</taxon>
        <taxon>Myxococcota</taxon>
        <taxon>Polyangia</taxon>
        <taxon>Polyangiales</taxon>
        <taxon>Polyangiaceae</taxon>
        <taxon>Chondromyces</taxon>
    </lineage>
</organism>
<name>A0A0K1ERC9_CHOCO</name>
<gene>
    <name evidence="2" type="ORF">CMC5_076110</name>
</gene>
<sequence length="683" mass="75485">MSSRTLAPALCLLLAGALMAPPAAAVEVGTLDGKPVTLDVTNTAVVDYRFDNRNDDPRYPTRYVDDEFGEWIDRFNVQLLWWRFQLGVRIDAATYFIVPSVGDAELQRLIATNEVAFGRPALLRELNTRFLNTYYPAKLNLAYNQPGLEVTVGDFYAQLGRGLVFSVRKLDELAIDTTVRGGKVAASREFGPVRLGSTLFGGQMNPLRVDEVSGRRLHGDGSPLFFGFPGRGSVNDLENVEAYADSQGNPVNVTQLGRPSYLEDSVLGGRLEGGTEHVQLALNGAMLFRKSYAREYLDCIARGEDEIQSGSVLITGRCANQYPEFTRNNPARLHDAVRNFGGSISVPSLGGHGDLYVEVVGQQLRDGRLDSTGTPAEDLSGYAVYAAANARGGPLSVSLEGKHYRSFFPLAANIDADPVSGIGFGAPEFSLVNYSQPPTAEPIYIEPIGAPNVCITAGRSRVDYRFDRETAVYAWLGRYISWSELNPENATCDTSKGNQTNAWDYGAGTDLEFERGRSHARVWAGVRHTETAQPYSGFVGGEGDIFYSETYVRYDIVKHLTGPFSLQFQGNHRRRYRPENFVSWWIEGENYTALQWAPNLVGIFGVEYTSQEGCEPGRTEGFCHYFNGGLQWKSTNHETLAEQIFDTVNLFVGQRRGGLRCVSGVCRFFPPLEGVRLELVSRF</sequence>
<dbReference type="AlphaFoldDB" id="A0A0K1ERC9"/>